<protein>
    <recommendedName>
        <fullName evidence="4">Nitrogen fixation protein FixH</fullName>
    </recommendedName>
</protein>
<sequence>MQSKQDKPWYRYAAPWLLMAGPAVVVVAGFITAWLAVKHNDALVVDDYYKQGKEINRDIARDQIAHDVDARADIMLGANDSQLRMIVTGNSKMQRPGELVIKLTHPTLAGQDMSLAAKRTEGDTYQVSLPKAMHGKWYVSLEDPGQRWRLTGVWQSDQDKAITLKTAANQ</sequence>
<reference evidence="2 3" key="1">
    <citation type="submission" date="2020-08" db="EMBL/GenBank/DDBJ databases">
        <title>Genomic Encyclopedia of Type Strains, Phase IV (KMG-IV): sequencing the most valuable type-strain genomes for metagenomic binning, comparative biology and taxonomic classification.</title>
        <authorList>
            <person name="Goeker M."/>
        </authorList>
    </citation>
    <scope>NUCLEOTIDE SEQUENCE [LARGE SCALE GENOMIC DNA]</scope>
    <source>
        <strain evidence="2 3">DSM 27165</strain>
    </source>
</reference>
<evidence type="ECO:0000313" key="2">
    <source>
        <dbReference type="EMBL" id="MBB5020385.1"/>
    </source>
</evidence>
<dbReference type="Proteomes" id="UP000575898">
    <property type="component" value="Unassembled WGS sequence"/>
</dbReference>
<evidence type="ECO:0000313" key="3">
    <source>
        <dbReference type="Proteomes" id="UP000575898"/>
    </source>
</evidence>
<organism evidence="2 3">
    <name type="scientific">Chitinivorax tropicus</name>
    <dbReference type="NCBI Taxonomy" id="714531"/>
    <lineage>
        <taxon>Bacteria</taxon>
        <taxon>Pseudomonadati</taxon>
        <taxon>Pseudomonadota</taxon>
        <taxon>Betaproteobacteria</taxon>
        <taxon>Chitinivorax</taxon>
    </lineage>
</organism>
<gene>
    <name evidence="2" type="ORF">HNQ59_003704</name>
</gene>
<feature type="transmembrane region" description="Helical" evidence="1">
    <location>
        <begin position="12"/>
        <end position="37"/>
    </location>
</feature>
<keyword evidence="1" id="KW-0472">Membrane</keyword>
<dbReference type="RefSeq" id="WP_184041786.1">
    <property type="nucleotide sequence ID" value="NZ_JACHHY010000033.1"/>
</dbReference>
<proteinExistence type="predicted"/>
<keyword evidence="3" id="KW-1185">Reference proteome</keyword>
<keyword evidence="1" id="KW-1133">Transmembrane helix</keyword>
<evidence type="ECO:0000256" key="1">
    <source>
        <dbReference type="SAM" id="Phobius"/>
    </source>
</evidence>
<dbReference type="Pfam" id="PF05751">
    <property type="entry name" value="FixH"/>
    <property type="match status" value="1"/>
</dbReference>
<accession>A0A840MSJ3</accession>
<dbReference type="InterPro" id="IPR008620">
    <property type="entry name" value="FixH"/>
</dbReference>
<dbReference type="EMBL" id="JACHHY010000033">
    <property type="protein sequence ID" value="MBB5020385.1"/>
    <property type="molecule type" value="Genomic_DNA"/>
</dbReference>
<evidence type="ECO:0008006" key="4">
    <source>
        <dbReference type="Google" id="ProtNLM"/>
    </source>
</evidence>
<dbReference type="AlphaFoldDB" id="A0A840MSJ3"/>
<comment type="caution">
    <text evidence="2">The sequence shown here is derived from an EMBL/GenBank/DDBJ whole genome shotgun (WGS) entry which is preliminary data.</text>
</comment>
<keyword evidence="1" id="KW-0812">Transmembrane</keyword>
<name>A0A840MSJ3_9PROT</name>